<feature type="domain" description="Oxidoreductase molybdopterin-binding" evidence="1">
    <location>
        <begin position="40"/>
        <end position="189"/>
    </location>
</feature>
<dbReference type="PANTHER" id="PTHR43032">
    <property type="entry name" value="PROTEIN-METHIONINE-SULFOXIDE REDUCTASE"/>
    <property type="match status" value="1"/>
</dbReference>
<dbReference type="EMBL" id="JADBEM010000001">
    <property type="protein sequence ID" value="MBE1610860.1"/>
    <property type="molecule type" value="Genomic_DNA"/>
</dbReference>
<evidence type="ECO:0000313" key="2">
    <source>
        <dbReference type="EMBL" id="MBE1610860.1"/>
    </source>
</evidence>
<reference evidence="2" key="1">
    <citation type="submission" date="2020-10" db="EMBL/GenBank/DDBJ databases">
        <title>Sequencing the genomes of 1000 actinobacteria strains.</title>
        <authorList>
            <person name="Klenk H.-P."/>
        </authorList>
    </citation>
    <scope>NUCLEOTIDE SEQUENCE</scope>
    <source>
        <strain evidence="2">DSM 45354</strain>
    </source>
</reference>
<gene>
    <name evidence="2" type="ORF">HEB94_007708</name>
</gene>
<dbReference type="AlphaFoldDB" id="A0A927RG63"/>
<dbReference type="Pfam" id="PF00174">
    <property type="entry name" value="Oxidored_molyb"/>
    <property type="match status" value="1"/>
</dbReference>
<protein>
    <submittedName>
        <fullName evidence="2">DMSO/TMAO reductase YedYZ molybdopterin-dependent catalytic subunit</fullName>
    </submittedName>
</protein>
<accession>A0A927RG63</accession>
<dbReference type="PANTHER" id="PTHR43032:SF4">
    <property type="entry name" value="OXIDOREDUCTASE MOLYBDOPTERIN-BINDING DOMAIN-CONTAINING PROTEIN"/>
    <property type="match status" value="1"/>
</dbReference>
<evidence type="ECO:0000259" key="1">
    <source>
        <dbReference type="Pfam" id="PF00174"/>
    </source>
</evidence>
<sequence length="217" mass="24245">MQSRRMRTRVTTATGAEIDARHGVPAGQRRAETWKVVHYGPVPRRTDPQLWDFRVTGATASGEEHVLDRATLDRLPHVTVRGDLHCVNGFSMFGLSWTGVPTTALLDLVPPRADVSHVMAWAEYGYSANLRLSDLRVESTLLATGVDGAALTPERGGPLRLVLPHLYAWKGPKWLRAIEYLTEDRRGFWEERGYHNIGDPWSGARYSYQEEAGEGPA</sequence>
<dbReference type="SUPFAM" id="SSF56524">
    <property type="entry name" value="Oxidoreductase molybdopterin-binding domain"/>
    <property type="match status" value="1"/>
</dbReference>
<dbReference type="Gene3D" id="3.90.420.10">
    <property type="entry name" value="Oxidoreductase, molybdopterin-binding domain"/>
    <property type="match status" value="1"/>
</dbReference>
<evidence type="ECO:0000313" key="3">
    <source>
        <dbReference type="Proteomes" id="UP000638648"/>
    </source>
</evidence>
<organism evidence="2 3">
    <name type="scientific">Actinopolymorpha pittospori</name>
    <dbReference type="NCBI Taxonomy" id="648752"/>
    <lineage>
        <taxon>Bacteria</taxon>
        <taxon>Bacillati</taxon>
        <taxon>Actinomycetota</taxon>
        <taxon>Actinomycetes</taxon>
        <taxon>Propionibacteriales</taxon>
        <taxon>Actinopolymorphaceae</taxon>
        <taxon>Actinopolymorpha</taxon>
    </lineage>
</organism>
<keyword evidence="3" id="KW-1185">Reference proteome</keyword>
<name>A0A927RG63_9ACTN</name>
<comment type="caution">
    <text evidence="2">The sequence shown here is derived from an EMBL/GenBank/DDBJ whole genome shotgun (WGS) entry which is preliminary data.</text>
</comment>
<dbReference type="Proteomes" id="UP000638648">
    <property type="component" value="Unassembled WGS sequence"/>
</dbReference>
<dbReference type="InterPro" id="IPR036374">
    <property type="entry name" value="OxRdtase_Mopterin-bd_sf"/>
</dbReference>
<dbReference type="InterPro" id="IPR000572">
    <property type="entry name" value="OxRdtase_Mopterin-bd_dom"/>
</dbReference>
<proteinExistence type="predicted"/>